<proteinExistence type="predicted"/>
<reference evidence="2" key="1">
    <citation type="journal article" date="2019" name="Int. J. Syst. Evol. Microbiol.">
        <title>The Global Catalogue of Microorganisms (GCM) 10K type strain sequencing project: providing services to taxonomists for standard genome sequencing and annotation.</title>
        <authorList>
            <consortium name="The Broad Institute Genomics Platform"/>
            <consortium name="The Broad Institute Genome Sequencing Center for Infectious Disease"/>
            <person name="Wu L."/>
            <person name="Ma J."/>
        </authorList>
    </citation>
    <scope>NUCLEOTIDE SEQUENCE [LARGE SCALE GENOMIC DNA]</scope>
    <source>
        <strain evidence="2">NBRC 106396</strain>
    </source>
</reference>
<dbReference type="Pfam" id="PF12389">
    <property type="entry name" value="Peptidase_M73"/>
    <property type="match status" value="1"/>
</dbReference>
<dbReference type="InterPro" id="IPR023833">
    <property type="entry name" value="Signal_pept_SipW-depend-type"/>
</dbReference>
<dbReference type="Proteomes" id="UP001596549">
    <property type="component" value="Unassembled WGS sequence"/>
</dbReference>
<dbReference type="NCBIfam" id="TIGR04088">
    <property type="entry name" value="cognate_SipW"/>
    <property type="match status" value="1"/>
</dbReference>
<sequence length="195" mass="21017">MSLKKQLGLGVASAALGLSLVGGGTYAYFSDTATETGTFAAGTLDINTDPSVMVGMDNLKPGDKIYRTFKLKNDGSLDIKKILLDTAYTVNDTNGNNGGDDFGKHIRVDILANVDKASAVIWSDSLYNLKNGPDPDAVAAQWFSPEGSGIKAKTFDNLFVVFTFVENNQDQNKFQGDSLNLTWTFNAQQGNGEWK</sequence>
<keyword evidence="2" id="KW-1185">Reference proteome</keyword>
<evidence type="ECO:0000313" key="1">
    <source>
        <dbReference type="EMBL" id="MFC7371427.1"/>
    </source>
</evidence>
<dbReference type="EMBL" id="JBHTCP010000013">
    <property type="protein sequence ID" value="MFC7371427.1"/>
    <property type="molecule type" value="Genomic_DNA"/>
</dbReference>
<evidence type="ECO:0000313" key="2">
    <source>
        <dbReference type="Proteomes" id="UP001596549"/>
    </source>
</evidence>
<dbReference type="InterPro" id="IPR022121">
    <property type="entry name" value="Peptidase_M73_camelysin"/>
</dbReference>
<gene>
    <name evidence="1" type="ORF">ACFQPF_07045</name>
</gene>
<comment type="caution">
    <text evidence="1">The sequence shown here is derived from an EMBL/GenBank/DDBJ whole genome shotgun (WGS) entry which is preliminary data.</text>
</comment>
<organism evidence="1 2">
    <name type="scientific">Fictibacillus iocasae</name>
    <dbReference type="NCBI Taxonomy" id="2715437"/>
    <lineage>
        <taxon>Bacteria</taxon>
        <taxon>Bacillati</taxon>
        <taxon>Bacillota</taxon>
        <taxon>Bacilli</taxon>
        <taxon>Bacillales</taxon>
        <taxon>Fictibacillaceae</taxon>
        <taxon>Fictibacillus</taxon>
    </lineage>
</organism>
<dbReference type="RefSeq" id="WP_379747986.1">
    <property type="nucleotide sequence ID" value="NZ_JBHTCP010000013.1"/>
</dbReference>
<accession>A0ABW2NNR5</accession>
<protein>
    <submittedName>
        <fullName evidence="1">TasA family protein</fullName>
    </submittedName>
</protein>
<name>A0ABW2NNR5_9BACL</name>